<dbReference type="RefSeq" id="WP_055663807.1">
    <property type="nucleotide sequence ID" value="NZ_CYPR01000160.1"/>
</dbReference>
<dbReference type="GO" id="GO:0042834">
    <property type="term" value="F:peptidoglycan binding"/>
    <property type="evidence" value="ECO:0007669"/>
    <property type="project" value="InterPro"/>
</dbReference>
<gene>
    <name evidence="2" type="ORF">JSE7799_02380</name>
</gene>
<keyword evidence="3" id="KW-1185">Reference proteome</keyword>
<dbReference type="Gene3D" id="3.30.70.1070">
    <property type="entry name" value="Sporulation related repeat"/>
    <property type="match status" value="1"/>
</dbReference>
<dbReference type="OrthoDB" id="8479416at2"/>
<protein>
    <submittedName>
        <fullName evidence="2">Sporulation related domain protein</fullName>
    </submittedName>
</protein>
<name>A0A0M7BCL8_9RHOB</name>
<sequence>MADLDYYGTNYGIEEPSRLAEAVRNFGVVNWAGALTSLGLTAGLAFWAVDLTFRDVSSVPVIQALAGPMRVAPENPGGTVARFQGMALSDITSGGAAAPAPDQIVLAPPPLTLDAPAQAARTAAVAKLAEAAKAAEQDDVAAPATPVMASAEPDAIAAPLPDASPLAQMDEVPAIEIAAPQQAAPDAAPVIATAPVEEAEEQDLVAAAITQAVSESLPGLARSSRPRQRPADLRRTIANAAPARLPTEAQPEVAGIQVASADPSAIAAPRREVDPASVAPGTRVVQLGAFDSEAIARGEWTRLEAKFREYMAGKSLMIEKARSGGRDFWRLRVVGFGDGSDARRFCSALLARNAACIPVTIR</sequence>
<dbReference type="STRING" id="313367.JSE7799_02380"/>
<accession>A0A0M7BCL8</accession>
<organism evidence="2 3">
    <name type="scientific">Jannaschia seosinensis</name>
    <dbReference type="NCBI Taxonomy" id="313367"/>
    <lineage>
        <taxon>Bacteria</taxon>
        <taxon>Pseudomonadati</taxon>
        <taxon>Pseudomonadota</taxon>
        <taxon>Alphaproteobacteria</taxon>
        <taxon>Rhodobacterales</taxon>
        <taxon>Roseobacteraceae</taxon>
        <taxon>Jannaschia</taxon>
    </lineage>
</organism>
<reference evidence="2 3" key="1">
    <citation type="submission" date="2015-09" db="EMBL/GenBank/DDBJ databases">
        <authorList>
            <person name="Jackson K.R."/>
            <person name="Lunt B.L."/>
            <person name="Fisher J.N.B."/>
            <person name="Gardner A.V."/>
            <person name="Bailey M.E."/>
            <person name="Deus L.M."/>
            <person name="Earl A.S."/>
            <person name="Gibby P.D."/>
            <person name="Hartmann K.A."/>
            <person name="Liu J.E."/>
            <person name="Manci A.M."/>
            <person name="Nielsen D.A."/>
            <person name="Solomon M.B."/>
            <person name="Breakwell D.P."/>
            <person name="Burnett S.H."/>
            <person name="Grose J.H."/>
        </authorList>
    </citation>
    <scope>NUCLEOTIDE SEQUENCE [LARGE SCALE GENOMIC DNA]</scope>
    <source>
        <strain evidence="2 3">CECT 7799</strain>
    </source>
</reference>
<dbReference type="Pfam" id="PF05036">
    <property type="entry name" value="SPOR"/>
    <property type="match status" value="1"/>
</dbReference>
<dbReference type="AlphaFoldDB" id="A0A0M7BCL8"/>
<dbReference type="Proteomes" id="UP000049455">
    <property type="component" value="Unassembled WGS sequence"/>
</dbReference>
<feature type="domain" description="SPOR" evidence="1">
    <location>
        <begin position="277"/>
        <end position="362"/>
    </location>
</feature>
<dbReference type="InterPro" id="IPR007730">
    <property type="entry name" value="SPOR-like_dom"/>
</dbReference>
<evidence type="ECO:0000313" key="2">
    <source>
        <dbReference type="EMBL" id="CUH39653.1"/>
    </source>
</evidence>
<dbReference type="InterPro" id="IPR036680">
    <property type="entry name" value="SPOR-like_sf"/>
</dbReference>
<evidence type="ECO:0000313" key="3">
    <source>
        <dbReference type="Proteomes" id="UP000049455"/>
    </source>
</evidence>
<proteinExistence type="predicted"/>
<dbReference type="EMBL" id="CYPR01000160">
    <property type="protein sequence ID" value="CUH39653.1"/>
    <property type="molecule type" value="Genomic_DNA"/>
</dbReference>
<dbReference type="PROSITE" id="PS51724">
    <property type="entry name" value="SPOR"/>
    <property type="match status" value="1"/>
</dbReference>
<evidence type="ECO:0000259" key="1">
    <source>
        <dbReference type="PROSITE" id="PS51724"/>
    </source>
</evidence>